<dbReference type="GO" id="GO:0005730">
    <property type="term" value="C:nucleolus"/>
    <property type="evidence" value="ECO:0007669"/>
    <property type="project" value="InterPro"/>
</dbReference>
<dbReference type="InterPro" id="IPR019775">
    <property type="entry name" value="WD40_repeat_CS"/>
</dbReference>
<dbReference type="EMBL" id="JACGCM010001763">
    <property type="protein sequence ID" value="KAF6150091.1"/>
    <property type="molecule type" value="Genomic_DNA"/>
</dbReference>
<dbReference type="CDD" id="cd22857">
    <property type="entry name" value="WDR74"/>
    <property type="match status" value="1"/>
</dbReference>
<feature type="repeat" description="WD" evidence="3">
    <location>
        <begin position="292"/>
        <end position="333"/>
    </location>
</feature>
<dbReference type="SUPFAM" id="SSF50998">
    <property type="entry name" value="Quinoprotein alcohol dehydrogenase-like"/>
    <property type="match status" value="1"/>
</dbReference>
<dbReference type="SMART" id="SM00320">
    <property type="entry name" value="WD40"/>
    <property type="match status" value="2"/>
</dbReference>
<sequence>MPRSSTVECGGCPPFRALSFDVLGLIKVIEARGGQQGNTPKIVERWGEPDASRCIVAVSINDRQNNPLVAVGRKNGEIELLSATNGDRRAAVIAEGGAIASMHLFKKEQSELSSRSCTLLTCTINGKAMLRSIEITNSSSDSNSTDDPSTTWNVCSAGTILCSSVDGNEKYALFGGKGVELNMWDLEKRDKNWSAKSPPKNNLDIFTPTWFTSAAFLDKDDHRKVVVGTNSHQVRLYDISAQRRPVISVDFRESPIKAVIGDLDGNTIYFGTGSGDLASVDMRTGKILGCFVGKCSGSIRSIVRHPEFPVIASCGLDGYLRVWDLKSRDLLSAVFLKQQLTNVVLDTNFSGEEPTSAAANSSPNDANAVMENQDEEDTLGPVKRKKSSKDNKQSKKHRKSKKKLEEEDDD</sequence>
<dbReference type="PROSITE" id="PS00678">
    <property type="entry name" value="WD_REPEATS_1"/>
    <property type="match status" value="1"/>
</dbReference>
<organism evidence="5 6">
    <name type="scientific">Kingdonia uniflora</name>
    <dbReference type="NCBI Taxonomy" id="39325"/>
    <lineage>
        <taxon>Eukaryota</taxon>
        <taxon>Viridiplantae</taxon>
        <taxon>Streptophyta</taxon>
        <taxon>Embryophyta</taxon>
        <taxon>Tracheophyta</taxon>
        <taxon>Spermatophyta</taxon>
        <taxon>Magnoliopsida</taxon>
        <taxon>Ranunculales</taxon>
        <taxon>Circaeasteraceae</taxon>
        <taxon>Kingdonia</taxon>
    </lineage>
</organism>
<dbReference type="Gene3D" id="2.130.10.10">
    <property type="entry name" value="YVTN repeat-like/Quinoprotein amine dehydrogenase"/>
    <property type="match status" value="1"/>
</dbReference>
<dbReference type="PANTHER" id="PTHR16038:SF4">
    <property type="entry name" value="WD REPEAT-CONTAINING PROTEIN 74"/>
    <property type="match status" value="1"/>
</dbReference>
<protein>
    <recommendedName>
        <fullName evidence="7">WD repeat-containing protein 74</fullName>
    </recommendedName>
</protein>
<evidence type="ECO:0000256" key="1">
    <source>
        <dbReference type="ARBA" id="ARBA00022574"/>
    </source>
</evidence>
<keyword evidence="2" id="KW-0677">Repeat</keyword>
<accession>A0A7J7M5B6</accession>
<dbReference type="OrthoDB" id="18388at2759"/>
<dbReference type="InterPro" id="IPR015943">
    <property type="entry name" value="WD40/YVTN_repeat-like_dom_sf"/>
</dbReference>
<dbReference type="GO" id="GO:0030687">
    <property type="term" value="C:preribosome, large subunit precursor"/>
    <property type="evidence" value="ECO:0007669"/>
    <property type="project" value="TreeGrafter"/>
</dbReference>
<dbReference type="InterPro" id="IPR001680">
    <property type="entry name" value="WD40_rpt"/>
</dbReference>
<evidence type="ECO:0000256" key="4">
    <source>
        <dbReference type="SAM" id="MobiDB-lite"/>
    </source>
</evidence>
<dbReference type="AlphaFoldDB" id="A0A7J7M5B6"/>
<proteinExistence type="predicted"/>
<evidence type="ECO:0008006" key="7">
    <source>
        <dbReference type="Google" id="ProtNLM"/>
    </source>
</evidence>
<dbReference type="GO" id="GO:0042273">
    <property type="term" value="P:ribosomal large subunit biogenesis"/>
    <property type="evidence" value="ECO:0007669"/>
    <property type="project" value="InterPro"/>
</dbReference>
<evidence type="ECO:0000313" key="6">
    <source>
        <dbReference type="Proteomes" id="UP000541444"/>
    </source>
</evidence>
<dbReference type="PANTHER" id="PTHR16038">
    <property type="entry name" value="NOP SEVEN ASSOCIATED PROTEIN 1"/>
    <property type="match status" value="1"/>
</dbReference>
<feature type="compositionally biased region" description="Low complexity" evidence="4">
    <location>
        <begin position="356"/>
        <end position="368"/>
    </location>
</feature>
<name>A0A7J7M5B6_9MAGN</name>
<dbReference type="InterPro" id="IPR037379">
    <property type="entry name" value="WDR74/Nsa1"/>
</dbReference>
<keyword evidence="1 3" id="KW-0853">WD repeat</keyword>
<evidence type="ECO:0000256" key="2">
    <source>
        <dbReference type="ARBA" id="ARBA00022737"/>
    </source>
</evidence>
<evidence type="ECO:0000256" key="3">
    <source>
        <dbReference type="PROSITE-ProRule" id="PRU00221"/>
    </source>
</evidence>
<keyword evidence="6" id="KW-1185">Reference proteome</keyword>
<feature type="region of interest" description="Disordered" evidence="4">
    <location>
        <begin position="352"/>
        <end position="410"/>
    </location>
</feature>
<reference evidence="5 6" key="1">
    <citation type="journal article" date="2020" name="IScience">
        <title>Genome Sequencing of the Endangered Kingdonia uniflora (Circaeasteraceae, Ranunculales) Reveals Potential Mechanisms of Evolutionary Specialization.</title>
        <authorList>
            <person name="Sun Y."/>
            <person name="Deng T."/>
            <person name="Zhang A."/>
            <person name="Moore M.J."/>
            <person name="Landis J.B."/>
            <person name="Lin N."/>
            <person name="Zhang H."/>
            <person name="Zhang X."/>
            <person name="Huang J."/>
            <person name="Zhang X."/>
            <person name="Sun H."/>
            <person name="Wang H."/>
        </authorList>
    </citation>
    <scope>NUCLEOTIDE SEQUENCE [LARGE SCALE GENOMIC DNA]</scope>
    <source>
        <strain evidence="5">TB1705</strain>
        <tissue evidence="5">Leaf</tissue>
    </source>
</reference>
<dbReference type="PROSITE" id="PS50082">
    <property type="entry name" value="WD_REPEATS_2"/>
    <property type="match status" value="1"/>
</dbReference>
<dbReference type="Proteomes" id="UP000541444">
    <property type="component" value="Unassembled WGS sequence"/>
</dbReference>
<comment type="caution">
    <text evidence="5">The sequence shown here is derived from an EMBL/GenBank/DDBJ whole genome shotgun (WGS) entry which is preliminary data.</text>
</comment>
<gene>
    <name evidence="5" type="ORF">GIB67_002873</name>
</gene>
<dbReference type="InterPro" id="IPR011047">
    <property type="entry name" value="Quinoprotein_ADH-like_sf"/>
</dbReference>
<evidence type="ECO:0000313" key="5">
    <source>
        <dbReference type="EMBL" id="KAF6150091.1"/>
    </source>
</evidence>